<feature type="domain" description="Outer membrane protein beta-barrel" evidence="5">
    <location>
        <begin position="300"/>
        <end position="696"/>
    </location>
</feature>
<name>A0A173M9N3_9BACT</name>
<sequence>MKLFTPILIALLLLPQIVVIAQQNQPAPDTLSGKTLDNLTVTASKSYMEVKTDKVVLNLAQSPLAAGQNMYEVLRNAPGLLEQGNFMYKGKIAAVYINGKPSRLSGEDLKTYLSGMPANTVEKIELIANPSAQFEASSAAVVNIILAKNKSLGTNASIIAGAGAGKYSRYNGGININNRSSRVNLYGSYNCQRTKASGGSESVRTLQAGTFINDNQYSVDNTNSHTFKAGIDYTPSTKHSFGILFRGTVSEQGLQQNNYAQQQYDHKQGNESFSYGNITRRNTWFTPALNVWYNLKTSAASSLNLSADYMQYARDKNAGFITHYLDEQQQEYMMAYQFRNEANELNRISSYAADYSNTIKGTRIEAGVKAIFTKTDNNFIQNLANGNTWKYDSTYSNHFIFNENVYAAYASASRSFGKLDVQAGLRAEHTYTKGYSLTLHTLNTKQYTNLFPNINLAYNLSEQQQFSFAYRRSIERFGFNIVNPFTIYLTPYSSYQGNPDIQPSFSHNYSVSWAYGNRFTADISYSNYQQVLAEVYRKAPGKEVMVSSFDNVPGARQVTVTLTYLQKAFNGKLTSSNSFMGIYAQYVAAATSGLNNAAYSAYLSSNNTLQLSPTWKAEVNLFYMAPITLGAAHIYSLFNSSVGVSHSFMNKRGNINLAVSDIFNTYKQRLTANSYGVNAYTRTLPETRFVTLSLTWRLGNQQVKAATSRRTNIEEVKSRMQ</sequence>
<keyword evidence="7" id="KW-1185">Reference proteome</keyword>
<comment type="subcellular location">
    <subcellularLocation>
        <location evidence="1">Cell outer membrane</location>
    </subcellularLocation>
</comment>
<accession>A0A173M9N3</accession>
<dbReference type="EMBL" id="FTOR01000004">
    <property type="protein sequence ID" value="SIT13834.1"/>
    <property type="molecule type" value="Genomic_DNA"/>
</dbReference>
<dbReference type="PANTHER" id="PTHR40980:SF4">
    <property type="entry name" value="TONB-DEPENDENT RECEPTOR-LIKE BETA-BARREL DOMAIN-CONTAINING PROTEIN"/>
    <property type="match status" value="1"/>
</dbReference>
<keyword evidence="2" id="KW-0472">Membrane</keyword>
<dbReference type="PANTHER" id="PTHR40980">
    <property type="entry name" value="PLUG DOMAIN-CONTAINING PROTEIN"/>
    <property type="match status" value="1"/>
</dbReference>
<dbReference type="KEGG" id="fln:FLA_0211"/>
<evidence type="ECO:0000256" key="2">
    <source>
        <dbReference type="ARBA" id="ARBA00023136"/>
    </source>
</evidence>
<evidence type="ECO:0000259" key="5">
    <source>
        <dbReference type="Pfam" id="PF14905"/>
    </source>
</evidence>
<feature type="chain" id="PRO_5030022622" evidence="4">
    <location>
        <begin position="22"/>
        <end position="721"/>
    </location>
</feature>
<reference evidence="7" key="1">
    <citation type="submission" date="2017-01" db="EMBL/GenBank/DDBJ databases">
        <authorList>
            <person name="Varghese N."/>
            <person name="Submissions S."/>
        </authorList>
    </citation>
    <scope>NUCLEOTIDE SEQUENCE [LARGE SCALE GENOMIC DNA]</scope>
    <source>
        <strain evidence="7">DSM 21054</strain>
    </source>
</reference>
<organism evidence="6 7">
    <name type="scientific">Filimonas lacunae</name>
    <dbReference type="NCBI Taxonomy" id="477680"/>
    <lineage>
        <taxon>Bacteria</taxon>
        <taxon>Pseudomonadati</taxon>
        <taxon>Bacteroidota</taxon>
        <taxon>Chitinophagia</taxon>
        <taxon>Chitinophagales</taxon>
        <taxon>Chitinophagaceae</taxon>
        <taxon>Filimonas</taxon>
    </lineage>
</organism>
<keyword evidence="4" id="KW-0732">Signal</keyword>
<dbReference type="GO" id="GO:0009279">
    <property type="term" value="C:cell outer membrane"/>
    <property type="evidence" value="ECO:0007669"/>
    <property type="project" value="UniProtKB-SubCell"/>
</dbReference>
<dbReference type="RefSeq" id="WP_076379400.1">
    <property type="nucleotide sequence ID" value="NZ_AP017422.1"/>
</dbReference>
<dbReference type="InterPro" id="IPR041700">
    <property type="entry name" value="OMP_b-brl_3"/>
</dbReference>
<evidence type="ECO:0000256" key="3">
    <source>
        <dbReference type="ARBA" id="ARBA00023237"/>
    </source>
</evidence>
<keyword evidence="6" id="KW-0675">Receptor</keyword>
<dbReference type="Pfam" id="PF14905">
    <property type="entry name" value="OMP_b-brl_3"/>
    <property type="match status" value="1"/>
</dbReference>
<dbReference type="Proteomes" id="UP000186917">
    <property type="component" value="Unassembled WGS sequence"/>
</dbReference>
<dbReference type="SUPFAM" id="SSF56935">
    <property type="entry name" value="Porins"/>
    <property type="match status" value="1"/>
</dbReference>
<gene>
    <name evidence="6" type="ORF">SAMN05421788_10439</name>
</gene>
<evidence type="ECO:0000256" key="4">
    <source>
        <dbReference type="SAM" id="SignalP"/>
    </source>
</evidence>
<feature type="signal peptide" evidence="4">
    <location>
        <begin position="1"/>
        <end position="21"/>
    </location>
</feature>
<evidence type="ECO:0000313" key="6">
    <source>
        <dbReference type="EMBL" id="SIT13834.1"/>
    </source>
</evidence>
<protein>
    <submittedName>
        <fullName evidence="6">Outer membrane receptor proteins, mostly Fe transport</fullName>
    </submittedName>
</protein>
<proteinExistence type="predicted"/>
<dbReference type="STRING" id="477680.SAMN05421788_10439"/>
<keyword evidence="3" id="KW-0998">Cell outer membrane</keyword>
<dbReference type="Gene3D" id="2.40.170.20">
    <property type="entry name" value="TonB-dependent receptor, beta-barrel domain"/>
    <property type="match status" value="1"/>
</dbReference>
<evidence type="ECO:0000256" key="1">
    <source>
        <dbReference type="ARBA" id="ARBA00004442"/>
    </source>
</evidence>
<dbReference type="InterPro" id="IPR036942">
    <property type="entry name" value="Beta-barrel_TonB_sf"/>
</dbReference>
<evidence type="ECO:0000313" key="7">
    <source>
        <dbReference type="Proteomes" id="UP000186917"/>
    </source>
</evidence>
<dbReference type="AlphaFoldDB" id="A0A173M9N3"/>
<dbReference type="OrthoDB" id="905812at2"/>